<keyword evidence="3 6" id="KW-0067">ATP-binding</keyword>
<keyword evidence="2" id="KW-0547">Nucleotide-binding</keyword>
<dbReference type="SUPFAM" id="SSF52540">
    <property type="entry name" value="P-loop containing nucleoside triphosphate hydrolases"/>
    <property type="match status" value="2"/>
</dbReference>
<dbReference type="Gene3D" id="3.40.50.300">
    <property type="entry name" value="P-loop containing nucleotide triphosphate hydrolases"/>
    <property type="match status" value="2"/>
</dbReference>
<evidence type="ECO:0000256" key="1">
    <source>
        <dbReference type="ARBA" id="ARBA00022737"/>
    </source>
</evidence>
<feature type="domain" description="ABC transporter" evidence="5">
    <location>
        <begin position="336"/>
        <end position="541"/>
    </location>
</feature>
<dbReference type="PROSITE" id="PS50893">
    <property type="entry name" value="ABC_TRANSPORTER_2"/>
    <property type="match status" value="2"/>
</dbReference>
<name>A0A929B768_9PSEU</name>
<dbReference type="InterPro" id="IPR027417">
    <property type="entry name" value="P-loop_NTPase"/>
</dbReference>
<evidence type="ECO:0000256" key="3">
    <source>
        <dbReference type="ARBA" id="ARBA00022840"/>
    </source>
</evidence>
<dbReference type="Pfam" id="PF12848">
    <property type="entry name" value="ABC_tran_Xtn"/>
    <property type="match status" value="1"/>
</dbReference>
<gene>
    <name evidence="6" type="ORF">IQ251_03465</name>
</gene>
<keyword evidence="1" id="KW-0677">Repeat</keyword>
<dbReference type="InterPro" id="IPR017871">
    <property type="entry name" value="ABC_transporter-like_CS"/>
</dbReference>
<dbReference type="GO" id="GO:0016887">
    <property type="term" value="F:ATP hydrolysis activity"/>
    <property type="evidence" value="ECO:0007669"/>
    <property type="project" value="InterPro"/>
</dbReference>
<evidence type="ECO:0000259" key="5">
    <source>
        <dbReference type="PROSITE" id="PS50893"/>
    </source>
</evidence>
<dbReference type="GO" id="GO:0005524">
    <property type="term" value="F:ATP binding"/>
    <property type="evidence" value="ECO:0007669"/>
    <property type="project" value="UniProtKB-KW"/>
</dbReference>
<sequence length="542" mass="58283">MISATGLELRAGSRILLSDTTLRVQPGDRVGLVGRNGAGKTTSLRVLAGEGQPYAGQIARSGEIGYLPQDPREGDLTVTAKDRVLSARGLDALVRDMQKAQTAMAELVDDRARDRAITKYGKLEERFAARGGYAAESEAGRICSNLGLPGRVLDQQLETLSGGQRRRVELARILFAAAEEGPGGGSATTLLLDEPTNHLDADSIAWLRDFLKNHEGGLVVISHDVDLLEAVVNKVWFLDAVRGEADVYNMDWRRYQDARAADEKRRRRERANAEKKASQLNAQADKMRAKATKAVAAQNMAKRAEKLLAEAESEQAQEKVAKIRFPDPASCGRTPMTAEGLSKAYGSLEIFSGVDLAIDRGAKVVVLGLNGAGKTTLLRLLAGMEEPDSGQVVAGHGLRAGYYAQEHETLDPDASVWDNVRTAAPDTPEQQLRTLLGSFLFSGEQLQQPAGSLSGGEKTRLALAGLVSSAANVLLLDEPTNNLDPASREQVLDALRSFTGAVVLVTHDPGAVDALEPDRVILLPDGTEDHWSADYLELVQLA</sequence>
<dbReference type="FunFam" id="3.40.50.300:FF:000944">
    <property type="entry name" value="Macrolide ABC transporter ATP-binding protein"/>
    <property type="match status" value="1"/>
</dbReference>
<dbReference type="PANTHER" id="PTHR19211:SF14">
    <property type="entry name" value="ATP-BINDING CASSETTE SUB-FAMILY F MEMBER 1"/>
    <property type="match status" value="1"/>
</dbReference>
<dbReference type="SMART" id="SM00382">
    <property type="entry name" value="AAA"/>
    <property type="match status" value="2"/>
</dbReference>
<dbReference type="RefSeq" id="WP_193926935.1">
    <property type="nucleotide sequence ID" value="NZ_JADEYC010000005.1"/>
</dbReference>
<dbReference type="FunFam" id="3.40.50.300:FF:000597">
    <property type="entry name" value="ABC transporter ATP-binding protein"/>
    <property type="match status" value="1"/>
</dbReference>
<feature type="region of interest" description="Disordered" evidence="4">
    <location>
        <begin position="260"/>
        <end position="285"/>
    </location>
</feature>
<evidence type="ECO:0000256" key="4">
    <source>
        <dbReference type="SAM" id="MobiDB-lite"/>
    </source>
</evidence>
<organism evidence="6 7">
    <name type="scientific">Saccharopolyspora montiporae</name>
    <dbReference type="NCBI Taxonomy" id="2781240"/>
    <lineage>
        <taxon>Bacteria</taxon>
        <taxon>Bacillati</taxon>
        <taxon>Actinomycetota</taxon>
        <taxon>Actinomycetes</taxon>
        <taxon>Pseudonocardiales</taxon>
        <taxon>Pseudonocardiaceae</taxon>
        <taxon>Saccharopolyspora</taxon>
    </lineage>
</organism>
<dbReference type="Pfam" id="PF00005">
    <property type="entry name" value="ABC_tran"/>
    <property type="match status" value="2"/>
</dbReference>
<feature type="domain" description="ABC transporter" evidence="5">
    <location>
        <begin position="2"/>
        <end position="265"/>
    </location>
</feature>
<dbReference type="InterPro" id="IPR003593">
    <property type="entry name" value="AAA+_ATPase"/>
</dbReference>
<proteinExistence type="predicted"/>
<dbReference type="CDD" id="cd03221">
    <property type="entry name" value="ABCF_EF-3"/>
    <property type="match status" value="2"/>
</dbReference>
<evidence type="ECO:0000313" key="6">
    <source>
        <dbReference type="EMBL" id="MBE9373501.1"/>
    </source>
</evidence>
<reference evidence="6" key="1">
    <citation type="submission" date="2020-10" db="EMBL/GenBank/DDBJ databases">
        <title>Diversity and distribution of actinomycetes associated with coral in the coast of Hainan.</title>
        <authorList>
            <person name="Li F."/>
        </authorList>
    </citation>
    <scope>NUCLEOTIDE SEQUENCE</scope>
    <source>
        <strain evidence="6">HNM0983</strain>
    </source>
</reference>
<dbReference type="InterPro" id="IPR050611">
    <property type="entry name" value="ABCF"/>
</dbReference>
<dbReference type="PROSITE" id="PS00211">
    <property type="entry name" value="ABC_TRANSPORTER_1"/>
    <property type="match status" value="2"/>
</dbReference>
<dbReference type="EMBL" id="JADEYC010000005">
    <property type="protein sequence ID" value="MBE9373501.1"/>
    <property type="molecule type" value="Genomic_DNA"/>
</dbReference>
<keyword evidence="7" id="KW-1185">Reference proteome</keyword>
<evidence type="ECO:0000313" key="7">
    <source>
        <dbReference type="Proteomes" id="UP000598360"/>
    </source>
</evidence>
<dbReference type="InterPro" id="IPR003439">
    <property type="entry name" value="ABC_transporter-like_ATP-bd"/>
</dbReference>
<dbReference type="PANTHER" id="PTHR19211">
    <property type="entry name" value="ATP-BINDING TRANSPORT PROTEIN-RELATED"/>
    <property type="match status" value="1"/>
</dbReference>
<accession>A0A929B768</accession>
<protein>
    <submittedName>
        <fullName evidence="6">ABC-F family ATP-binding cassette domain-containing protein</fullName>
    </submittedName>
</protein>
<comment type="caution">
    <text evidence="6">The sequence shown here is derived from an EMBL/GenBank/DDBJ whole genome shotgun (WGS) entry which is preliminary data.</text>
</comment>
<dbReference type="AlphaFoldDB" id="A0A929B768"/>
<dbReference type="InterPro" id="IPR032781">
    <property type="entry name" value="ABC_tran_Xtn"/>
</dbReference>
<evidence type="ECO:0000256" key="2">
    <source>
        <dbReference type="ARBA" id="ARBA00022741"/>
    </source>
</evidence>
<dbReference type="Proteomes" id="UP000598360">
    <property type="component" value="Unassembled WGS sequence"/>
</dbReference>
<feature type="compositionally biased region" description="Basic and acidic residues" evidence="4">
    <location>
        <begin position="260"/>
        <end position="277"/>
    </location>
</feature>